<proteinExistence type="predicted"/>
<dbReference type="EMBL" id="VSSQ01091452">
    <property type="protein sequence ID" value="MPN37006.1"/>
    <property type="molecule type" value="Genomic_DNA"/>
</dbReference>
<organism evidence="1">
    <name type="scientific">bioreactor metagenome</name>
    <dbReference type="NCBI Taxonomy" id="1076179"/>
    <lineage>
        <taxon>unclassified sequences</taxon>
        <taxon>metagenomes</taxon>
        <taxon>ecological metagenomes</taxon>
    </lineage>
</organism>
<protein>
    <recommendedName>
        <fullName evidence="2">DNA-damage-inducible protein D</fullName>
    </recommendedName>
</protein>
<gene>
    <name evidence="1" type="ORF">SDC9_184518</name>
</gene>
<evidence type="ECO:0008006" key="2">
    <source>
        <dbReference type="Google" id="ProtNLM"/>
    </source>
</evidence>
<reference evidence="1" key="1">
    <citation type="submission" date="2019-08" db="EMBL/GenBank/DDBJ databases">
        <authorList>
            <person name="Kucharzyk K."/>
            <person name="Murdoch R.W."/>
            <person name="Higgins S."/>
            <person name="Loffler F."/>
        </authorList>
    </citation>
    <scope>NUCLEOTIDE SEQUENCE</scope>
</reference>
<dbReference type="AlphaFoldDB" id="A0A645HEN3"/>
<comment type="caution">
    <text evidence="1">The sequence shown here is derived from an EMBL/GenBank/DDBJ whole genome shotgun (WGS) entry which is preliminary data.</text>
</comment>
<name>A0A645HEN3_9ZZZZ</name>
<accession>A0A645HEN3</accession>
<sequence>MGIPESRPLADFLPTISIKAKDFAAEMTSVNIQAKDISGMQPIEKEHVDNNIAVRKMLLERGIVPENLPVSEDVKKVERRLNSEEKKALKNSKK</sequence>
<evidence type="ECO:0000313" key="1">
    <source>
        <dbReference type="EMBL" id="MPN37006.1"/>
    </source>
</evidence>